<dbReference type="Gene3D" id="1.10.3720.10">
    <property type="entry name" value="MetI-like"/>
    <property type="match status" value="1"/>
</dbReference>
<feature type="transmembrane region" description="Helical" evidence="7">
    <location>
        <begin position="90"/>
        <end position="110"/>
    </location>
</feature>
<feature type="transmembrane region" description="Helical" evidence="7">
    <location>
        <begin position="244"/>
        <end position="268"/>
    </location>
</feature>
<keyword evidence="2 7" id="KW-0813">Transport</keyword>
<evidence type="ECO:0000256" key="2">
    <source>
        <dbReference type="ARBA" id="ARBA00022448"/>
    </source>
</evidence>
<keyword evidence="6 7" id="KW-0472">Membrane</keyword>
<comment type="caution">
    <text evidence="9">The sequence shown here is derived from an EMBL/GenBank/DDBJ whole genome shotgun (WGS) entry which is preliminary data.</text>
</comment>
<keyword evidence="4 7" id="KW-0812">Transmembrane</keyword>
<dbReference type="InterPro" id="IPR035906">
    <property type="entry name" value="MetI-like_sf"/>
</dbReference>
<dbReference type="InterPro" id="IPR051393">
    <property type="entry name" value="ABC_transporter_permease"/>
</dbReference>
<dbReference type="PANTHER" id="PTHR30193:SF37">
    <property type="entry name" value="INNER MEMBRANE ABC TRANSPORTER PERMEASE PROTEIN YCJO"/>
    <property type="match status" value="1"/>
</dbReference>
<protein>
    <submittedName>
        <fullName evidence="9">Multiple sugar transport system permease protein</fullName>
    </submittedName>
</protein>
<evidence type="ECO:0000313" key="10">
    <source>
        <dbReference type="Proteomes" id="UP001267290"/>
    </source>
</evidence>
<dbReference type="CDD" id="cd06261">
    <property type="entry name" value="TM_PBP2"/>
    <property type="match status" value="1"/>
</dbReference>
<evidence type="ECO:0000256" key="6">
    <source>
        <dbReference type="ARBA" id="ARBA00023136"/>
    </source>
</evidence>
<evidence type="ECO:0000256" key="3">
    <source>
        <dbReference type="ARBA" id="ARBA00022475"/>
    </source>
</evidence>
<evidence type="ECO:0000256" key="1">
    <source>
        <dbReference type="ARBA" id="ARBA00004651"/>
    </source>
</evidence>
<evidence type="ECO:0000256" key="5">
    <source>
        <dbReference type="ARBA" id="ARBA00022989"/>
    </source>
</evidence>
<dbReference type="PROSITE" id="PS50928">
    <property type="entry name" value="ABC_TM1"/>
    <property type="match status" value="1"/>
</dbReference>
<gene>
    <name evidence="9" type="ORF">J2736_004391</name>
</gene>
<feature type="transmembrane region" description="Helical" evidence="7">
    <location>
        <begin position="56"/>
        <end position="78"/>
    </location>
</feature>
<evidence type="ECO:0000259" key="8">
    <source>
        <dbReference type="PROSITE" id="PS50928"/>
    </source>
</evidence>
<keyword evidence="10" id="KW-1185">Reference proteome</keyword>
<evidence type="ECO:0000256" key="7">
    <source>
        <dbReference type="RuleBase" id="RU363032"/>
    </source>
</evidence>
<dbReference type="EMBL" id="JAVDSB010000009">
    <property type="protein sequence ID" value="MDR6553184.1"/>
    <property type="molecule type" value="Genomic_DNA"/>
</dbReference>
<proteinExistence type="inferred from homology"/>
<accession>A0ABU1P0W3</accession>
<dbReference type="RefSeq" id="WP_310500668.1">
    <property type="nucleotide sequence ID" value="NZ_JAVDSB010000009.1"/>
</dbReference>
<sequence length="280" mass="32212">MPFVIGFLIFQAYPFIFSLYLTFTKWDMFNAPQWVGLQNWKSIFHEKQMYYSFRNIFFFAVIFVPLKTGIAFVAAYVLNQSIRFKGFFRVIFFLPVITPWIAAGMVWSWILNSNFGVVNLLLGYVNLGPYKYLDNPNWWVVIGSVAIANVWKGMGSSMILLLAGMQNISKDLYEAADLDGASKWQVFRSIIVPLVSPMAYMVLILSTISAFHAFDSFLTLVGAPGGVRDQLLTVNIMIYRDAFILFKMGPASAMAWLLFIVILIITIFQRKMEKRWVHYD</sequence>
<feature type="domain" description="ABC transmembrane type-1" evidence="8">
    <location>
        <begin position="53"/>
        <end position="269"/>
    </location>
</feature>
<feature type="transmembrane region" description="Helical" evidence="7">
    <location>
        <begin position="190"/>
        <end position="214"/>
    </location>
</feature>
<reference evidence="9 10" key="1">
    <citation type="submission" date="2023-07" db="EMBL/GenBank/DDBJ databases">
        <title>Sorghum-associated microbial communities from plants grown in Nebraska, USA.</title>
        <authorList>
            <person name="Schachtman D."/>
        </authorList>
    </citation>
    <scope>NUCLEOTIDE SEQUENCE [LARGE SCALE GENOMIC DNA]</scope>
    <source>
        <strain evidence="9 10">CC258</strain>
    </source>
</reference>
<keyword evidence="9" id="KW-0762">Sugar transport</keyword>
<feature type="transmembrane region" description="Helical" evidence="7">
    <location>
        <begin position="138"/>
        <end position="163"/>
    </location>
</feature>
<evidence type="ECO:0000256" key="4">
    <source>
        <dbReference type="ARBA" id="ARBA00022692"/>
    </source>
</evidence>
<keyword evidence="3" id="KW-1003">Cell membrane</keyword>
<dbReference type="PANTHER" id="PTHR30193">
    <property type="entry name" value="ABC TRANSPORTER PERMEASE PROTEIN"/>
    <property type="match status" value="1"/>
</dbReference>
<comment type="subcellular location">
    <subcellularLocation>
        <location evidence="1 7">Cell membrane</location>
        <topology evidence="1 7">Multi-pass membrane protein</topology>
    </subcellularLocation>
</comment>
<evidence type="ECO:0000313" key="9">
    <source>
        <dbReference type="EMBL" id="MDR6553184.1"/>
    </source>
</evidence>
<dbReference type="SUPFAM" id="SSF161098">
    <property type="entry name" value="MetI-like"/>
    <property type="match status" value="1"/>
</dbReference>
<organism evidence="9 10">
    <name type="scientific">Paenibacillus qinlingensis</name>
    <dbReference type="NCBI Taxonomy" id="1837343"/>
    <lineage>
        <taxon>Bacteria</taxon>
        <taxon>Bacillati</taxon>
        <taxon>Bacillota</taxon>
        <taxon>Bacilli</taxon>
        <taxon>Bacillales</taxon>
        <taxon>Paenibacillaceae</taxon>
        <taxon>Paenibacillus</taxon>
    </lineage>
</organism>
<dbReference type="Pfam" id="PF00528">
    <property type="entry name" value="BPD_transp_1"/>
    <property type="match status" value="1"/>
</dbReference>
<dbReference type="InterPro" id="IPR000515">
    <property type="entry name" value="MetI-like"/>
</dbReference>
<keyword evidence="5 7" id="KW-1133">Transmembrane helix</keyword>
<name>A0ABU1P0W3_9BACL</name>
<dbReference type="Proteomes" id="UP001267290">
    <property type="component" value="Unassembled WGS sequence"/>
</dbReference>
<comment type="similarity">
    <text evidence="7">Belongs to the binding-protein-dependent transport system permease family.</text>
</comment>